<dbReference type="GO" id="GO:0003735">
    <property type="term" value="F:structural constituent of ribosome"/>
    <property type="evidence" value="ECO:0007669"/>
    <property type="project" value="InterPro"/>
</dbReference>
<evidence type="ECO:0000313" key="7">
    <source>
        <dbReference type="Proteomes" id="UP000297891"/>
    </source>
</evidence>
<dbReference type="GO" id="GO:0005737">
    <property type="term" value="C:cytoplasm"/>
    <property type="evidence" value="ECO:0007669"/>
    <property type="project" value="UniProtKB-ARBA"/>
</dbReference>
<keyword evidence="3 4" id="KW-0687">Ribonucleoprotein</keyword>
<keyword evidence="4 5" id="KW-0694">RNA-binding</keyword>
<dbReference type="AlphaFoldDB" id="A0A2M9Y1K5"/>
<keyword evidence="4 5" id="KW-0699">rRNA-binding</keyword>
<evidence type="ECO:0000256" key="2">
    <source>
        <dbReference type="ARBA" id="ARBA00022980"/>
    </source>
</evidence>
<dbReference type="GO" id="GO:0019843">
    <property type="term" value="F:rRNA binding"/>
    <property type="evidence" value="ECO:0007669"/>
    <property type="project" value="UniProtKB-UniRule"/>
</dbReference>
<proteinExistence type="inferred from homology"/>
<comment type="similarity">
    <text evidence="1 4 5">Belongs to the bacterial ribosomal protein bL21 family.</text>
</comment>
<dbReference type="InterPro" id="IPR028909">
    <property type="entry name" value="bL21-like"/>
</dbReference>
<dbReference type="RefSeq" id="WP_100790612.1">
    <property type="nucleotide sequence ID" value="NZ_NPDQ01000004.1"/>
</dbReference>
<dbReference type="PANTHER" id="PTHR21349:SF0">
    <property type="entry name" value="LARGE RIBOSOMAL SUBUNIT PROTEIN BL21M"/>
    <property type="match status" value="1"/>
</dbReference>
<dbReference type="GO" id="GO:1990904">
    <property type="term" value="C:ribonucleoprotein complex"/>
    <property type="evidence" value="ECO:0007669"/>
    <property type="project" value="UniProtKB-KW"/>
</dbReference>
<dbReference type="SUPFAM" id="SSF141091">
    <property type="entry name" value="L21p-like"/>
    <property type="match status" value="1"/>
</dbReference>
<dbReference type="EMBL" id="RQFP01000014">
    <property type="protein sequence ID" value="TGK91764.1"/>
    <property type="molecule type" value="Genomic_DNA"/>
</dbReference>
<keyword evidence="2 4" id="KW-0689">Ribosomal protein</keyword>
<comment type="caution">
    <text evidence="6">The sequence shown here is derived from an EMBL/GenBank/DDBJ whole genome shotgun (WGS) entry which is preliminary data.</text>
</comment>
<keyword evidence="7" id="KW-1185">Reference proteome</keyword>
<protein>
    <recommendedName>
        <fullName evidence="4">Large ribosomal subunit protein bL21</fullName>
    </recommendedName>
</protein>
<evidence type="ECO:0000256" key="3">
    <source>
        <dbReference type="ARBA" id="ARBA00023274"/>
    </source>
</evidence>
<dbReference type="HAMAP" id="MF_01363">
    <property type="entry name" value="Ribosomal_bL21"/>
    <property type="match status" value="1"/>
</dbReference>
<dbReference type="PANTHER" id="PTHR21349">
    <property type="entry name" value="50S RIBOSOMAL PROTEIN L21"/>
    <property type="match status" value="1"/>
</dbReference>
<dbReference type="NCBIfam" id="TIGR00061">
    <property type="entry name" value="L21"/>
    <property type="match status" value="1"/>
</dbReference>
<evidence type="ECO:0000256" key="5">
    <source>
        <dbReference type="RuleBase" id="RU000562"/>
    </source>
</evidence>
<reference evidence="6" key="1">
    <citation type="journal article" date="2019" name="PLoS Negl. Trop. Dis.">
        <title>Revisiting the worldwide diversity of Leptospira species in the environment.</title>
        <authorList>
            <person name="Vincent A.T."/>
            <person name="Schiettekatte O."/>
            <person name="Bourhy P."/>
            <person name="Veyrier F.J."/>
            <person name="Picardeau M."/>
        </authorList>
    </citation>
    <scope>NUCLEOTIDE SEQUENCE [LARGE SCALE GENOMIC DNA]</scope>
    <source>
        <strain evidence="6">201800277</strain>
    </source>
</reference>
<comment type="subunit">
    <text evidence="4">Part of the 50S ribosomal subunit. Contacts protein L20.</text>
</comment>
<dbReference type="InterPro" id="IPR001787">
    <property type="entry name" value="Ribosomal_bL21"/>
</dbReference>
<dbReference type="OrthoDB" id="9813334at2"/>
<dbReference type="GO" id="GO:0005840">
    <property type="term" value="C:ribosome"/>
    <property type="evidence" value="ECO:0007669"/>
    <property type="project" value="UniProtKB-KW"/>
</dbReference>
<comment type="function">
    <text evidence="4 5">This protein binds to 23S rRNA in the presence of protein L20.</text>
</comment>
<dbReference type="InterPro" id="IPR036164">
    <property type="entry name" value="bL21-like_sf"/>
</dbReference>
<evidence type="ECO:0000256" key="4">
    <source>
        <dbReference type="HAMAP-Rule" id="MF_01363"/>
    </source>
</evidence>
<evidence type="ECO:0000256" key="1">
    <source>
        <dbReference type="ARBA" id="ARBA00008563"/>
    </source>
</evidence>
<name>A0A2M9Y1K5_9LEPT</name>
<dbReference type="Pfam" id="PF00829">
    <property type="entry name" value="Ribosomal_L21p"/>
    <property type="match status" value="1"/>
</dbReference>
<accession>A0A2M9Y1K5</accession>
<dbReference type="GO" id="GO:0006412">
    <property type="term" value="P:translation"/>
    <property type="evidence" value="ECO:0007669"/>
    <property type="project" value="UniProtKB-UniRule"/>
</dbReference>
<dbReference type="Proteomes" id="UP000297891">
    <property type="component" value="Unassembled WGS sequence"/>
</dbReference>
<evidence type="ECO:0000313" key="6">
    <source>
        <dbReference type="EMBL" id="TGK91764.1"/>
    </source>
</evidence>
<sequence>MFAIIELGAKQFKVSPDQVFVAEKTGNSVGSTVETKVLLLSDNNKVNIGAPALSGAKVTLKVLEDCKGDKIHGFKYKKRKNYKKSWGHRQQLQKLQVVSING</sequence>
<organism evidence="6 7">
    <name type="scientific">Leptospira brenneri</name>
    <dbReference type="NCBI Taxonomy" id="2023182"/>
    <lineage>
        <taxon>Bacteria</taxon>
        <taxon>Pseudomonadati</taxon>
        <taxon>Spirochaetota</taxon>
        <taxon>Spirochaetia</taxon>
        <taxon>Leptospirales</taxon>
        <taxon>Leptospiraceae</taxon>
        <taxon>Leptospira</taxon>
    </lineage>
</organism>
<gene>
    <name evidence="4 6" type="primary">rplU</name>
    <name evidence="6" type="ORF">EHQ30_16350</name>
</gene>